<feature type="compositionally biased region" description="Low complexity" evidence="1">
    <location>
        <begin position="37"/>
        <end position="48"/>
    </location>
</feature>
<evidence type="ECO:0000313" key="2">
    <source>
        <dbReference type="EMBL" id="OAT69043.1"/>
    </source>
</evidence>
<feature type="compositionally biased region" description="Polar residues" evidence="1">
    <location>
        <begin position="10"/>
        <end position="20"/>
    </location>
</feature>
<evidence type="ECO:0000313" key="3">
    <source>
        <dbReference type="Proteomes" id="UP000186919"/>
    </source>
</evidence>
<name>A0A179VDG4_9MYCO</name>
<accession>A0A179VDG4</accession>
<reference evidence="2 3" key="1">
    <citation type="submission" date="2016-01" db="EMBL/GenBank/DDBJ databases">
        <title>Mycobacterium immunogenum strain CD11_6 genome sequencing and assembly.</title>
        <authorList>
            <person name="Kaur G."/>
            <person name="Nair G.R."/>
            <person name="Mayilraj S."/>
        </authorList>
    </citation>
    <scope>NUCLEOTIDE SEQUENCE [LARGE SCALE GENOMIC DNA]</scope>
    <source>
        <strain evidence="2 3">CD11-6</strain>
    </source>
</reference>
<gene>
    <name evidence="2" type="ORF">AWB85_23240</name>
</gene>
<sequence length="143" mass="14816">MADGLDSLTAMRSKSTTSRRSIPPPRHQPRRTPVDMPAAPSPAAAASEPPEKKPAAPAPAAATPPASGADLTKVSIYLDDTADASLEAVRAAARATKPRVDATRSAIVRLALTRLAEQLTPAEIVAELQRSAATHSGPGRKRA</sequence>
<dbReference type="EMBL" id="LQYE01000010">
    <property type="protein sequence ID" value="OAT69043.1"/>
    <property type="molecule type" value="Genomic_DNA"/>
</dbReference>
<dbReference type="AlphaFoldDB" id="A0A179VDG4"/>
<protein>
    <submittedName>
        <fullName evidence="2">Uncharacterized protein</fullName>
    </submittedName>
</protein>
<dbReference type="Proteomes" id="UP000186919">
    <property type="component" value="Unassembled WGS sequence"/>
</dbReference>
<feature type="region of interest" description="Disordered" evidence="1">
    <location>
        <begin position="1"/>
        <end position="69"/>
    </location>
</feature>
<dbReference type="RefSeq" id="WP_064629426.1">
    <property type="nucleotide sequence ID" value="NZ_LQYE01000010.1"/>
</dbReference>
<organism evidence="2 3">
    <name type="scientific">Mycobacteroides immunogenum</name>
    <dbReference type="NCBI Taxonomy" id="83262"/>
    <lineage>
        <taxon>Bacteria</taxon>
        <taxon>Bacillati</taxon>
        <taxon>Actinomycetota</taxon>
        <taxon>Actinomycetes</taxon>
        <taxon>Mycobacteriales</taxon>
        <taxon>Mycobacteriaceae</taxon>
        <taxon>Mycobacteroides</taxon>
    </lineage>
</organism>
<comment type="caution">
    <text evidence="2">The sequence shown here is derived from an EMBL/GenBank/DDBJ whole genome shotgun (WGS) entry which is preliminary data.</text>
</comment>
<evidence type="ECO:0000256" key="1">
    <source>
        <dbReference type="SAM" id="MobiDB-lite"/>
    </source>
</evidence>
<proteinExistence type="predicted"/>